<feature type="transmembrane region" description="Helical" evidence="1">
    <location>
        <begin position="61"/>
        <end position="79"/>
    </location>
</feature>
<organism evidence="2 3">
    <name type="scientific">Streptacidiphilus cavernicola</name>
    <dbReference type="NCBI Taxonomy" id="3342716"/>
    <lineage>
        <taxon>Bacteria</taxon>
        <taxon>Bacillati</taxon>
        <taxon>Actinomycetota</taxon>
        <taxon>Actinomycetes</taxon>
        <taxon>Kitasatosporales</taxon>
        <taxon>Streptomycetaceae</taxon>
        <taxon>Streptacidiphilus</taxon>
    </lineage>
</organism>
<evidence type="ECO:0008006" key="4">
    <source>
        <dbReference type="Google" id="ProtNLM"/>
    </source>
</evidence>
<evidence type="ECO:0000256" key="1">
    <source>
        <dbReference type="SAM" id="Phobius"/>
    </source>
</evidence>
<keyword evidence="1" id="KW-1133">Transmembrane helix</keyword>
<keyword evidence="1" id="KW-0472">Membrane</keyword>
<feature type="transmembrane region" description="Helical" evidence="1">
    <location>
        <begin position="36"/>
        <end position="54"/>
    </location>
</feature>
<reference evidence="2 3" key="1">
    <citation type="submission" date="2024-09" db="EMBL/GenBank/DDBJ databases">
        <authorList>
            <person name="Lee S.D."/>
        </authorList>
    </citation>
    <scope>NUCLEOTIDE SEQUENCE [LARGE SCALE GENOMIC DNA]</scope>
    <source>
        <strain evidence="2 3">N8-3</strain>
    </source>
</reference>
<sequence>MRASLALRSLRAGMFAAVCTALAAAAHILSMQAVPGAASVAVGFAVVGVFGFLAGSHEQSMRAIGCAMGLVQVGLHLLFDATMPVPGPAMAGMHGMTGMQDMQTMPGMADMAGMPAMAGMAGMSGPAVGAAHHAMSSQAVAAHALAALLAAWWLRRGEAALWSLLRHAAALAPCLTTWLRAWITPSVEPPDLFGAGHGWRAASGPRFHLMLRHAVIRRGPPSAGPVLVPTV</sequence>
<protein>
    <recommendedName>
        <fullName evidence="4">PE-PGRS family protein</fullName>
    </recommendedName>
</protein>
<keyword evidence="1" id="KW-0812">Transmembrane</keyword>
<name>A0ABV6VZB0_9ACTN</name>
<evidence type="ECO:0000313" key="3">
    <source>
        <dbReference type="Proteomes" id="UP001592531"/>
    </source>
</evidence>
<proteinExistence type="predicted"/>
<evidence type="ECO:0000313" key="2">
    <source>
        <dbReference type="EMBL" id="MFC1419043.1"/>
    </source>
</evidence>
<comment type="caution">
    <text evidence="2">The sequence shown here is derived from an EMBL/GenBank/DDBJ whole genome shotgun (WGS) entry which is preliminary data.</text>
</comment>
<dbReference type="RefSeq" id="WP_380537950.1">
    <property type="nucleotide sequence ID" value="NZ_JBHFAB010000015.1"/>
</dbReference>
<dbReference type="EMBL" id="JBHFAB010000015">
    <property type="protein sequence ID" value="MFC1419043.1"/>
    <property type="molecule type" value="Genomic_DNA"/>
</dbReference>
<keyword evidence="3" id="KW-1185">Reference proteome</keyword>
<feature type="transmembrane region" description="Helical" evidence="1">
    <location>
        <begin position="12"/>
        <end position="30"/>
    </location>
</feature>
<gene>
    <name evidence="2" type="ORF">ACEZDE_20755</name>
</gene>
<dbReference type="Proteomes" id="UP001592531">
    <property type="component" value="Unassembled WGS sequence"/>
</dbReference>
<accession>A0ABV6VZB0</accession>